<keyword evidence="4 7" id="KW-0812">Transmembrane</keyword>
<organism evidence="8 9">
    <name type="scientific">Aphis craccivora</name>
    <name type="common">Cowpea aphid</name>
    <dbReference type="NCBI Taxonomy" id="307492"/>
    <lineage>
        <taxon>Eukaryota</taxon>
        <taxon>Metazoa</taxon>
        <taxon>Ecdysozoa</taxon>
        <taxon>Arthropoda</taxon>
        <taxon>Hexapoda</taxon>
        <taxon>Insecta</taxon>
        <taxon>Pterygota</taxon>
        <taxon>Neoptera</taxon>
        <taxon>Paraneoptera</taxon>
        <taxon>Hemiptera</taxon>
        <taxon>Sternorrhyncha</taxon>
        <taxon>Aphidomorpha</taxon>
        <taxon>Aphidoidea</taxon>
        <taxon>Aphididae</taxon>
        <taxon>Aphidini</taxon>
        <taxon>Aphis</taxon>
        <taxon>Aphis</taxon>
    </lineage>
</organism>
<name>A0A6G0ZMG5_APHCR</name>
<proteinExistence type="inferred from homology"/>
<evidence type="ECO:0000256" key="7">
    <source>
        <dbReference type="SAM" id="Phobius"/>
    </source>
</evidence>
<keyword evidence="9" id="KW-1185">Reference proteome</keyword>
<evidence type="ECO:0000313" key="9">
    <source>
        <dbReference type="Proteomes" id="UP000478052"/>
    </source>
</evidence>
<accession>A0A6G0ZMG5</accession>
<feature type="transmembrane region" description="Helical" evidence="7">
    <location>
        <begin position="170"/>
        <end position="191"/>
    </location>
</feature>
<evidence type="ECO:0000256" key="5">
    <source>
        <dbReference type="ARBA" id="ARBA00022989"/>
    </source>
</evidence>
<dbReference type="InterPro" id="IPR007277">
    <property type="entry name" value="Svp26/Tex261"/>
</dbReference>
<protein>
    <recommendedName>
        <fullName evidence="3">Protein TEX261</fullName>
    </recommendedName>
</protein>
<dbReference type="OrthoDB" id="28257at2759"/>
<comment type="subcellular location">
    <subcellularLocation>
        <location evidence="1">Membrane</location>
        <topology evidence="1">Multi-pass membrane protein</topology>
    </subcellularLocation>
</comment>
<gene>
    <name evidence="8" type="ORF">FWK35_00001629</name>
</gene>
<dbReference type="EMBL" id="VUJU01000153">
    <property type="protein sequence ID" value="KAF0772641.1"/>
    <property type="molecule type" value="Genomic_DNA"/>
</dbReference>
<dbReference type="GO" id="GO:0097020">
    <property type="term" value="F:COPII receptor activity"/>
    <property type="evidence" value="ECO:0007669"/>
    <property type="project" value="InterPro"/>
</dbReference>
<reference evidence="8 9" key="1">
    <citation type="submission" date="2019-08" db="EMBL/GenBank/DDBJ databases">
        <title>Whole genome of Aphis craccivora.</title>
        <authorList>
            <person name="Voronova N.V."/>
            <person name="Shulinski R.S."/>
            <person name="Bandarenka Y.V."/>
            <person name="Zhorov D.G."/>
            <person name="Warner D."/>
        </authorList>
    </citation>
    <scope>NUCLEOTIDE SEQUENCE [LARGE SCALE GENOMIC DNA]</scope>
    <source>
        <strain evidence="8">180601</strain>
        <tissue evidence="8">Whole Body</tissue>
    </source>
</reference>
<evidence type="ECO:0000313" key="8">
    <source>
        <dbReference type="EMBL" id="KAF0772641.1"/>
    </source>
</evidence>
<dbReference type="AlphaFoldDB" id="A0A6G0ZMG5"/>
<dbReference type="PANTHER" id="PTHR13144:SF0">
    <property type="entry name" value="PROTEIN TEX261"/>
    <property type="match status" value="1"/>
</dbReference>
<dbReference type="Pfam" id="PF04148">
    <property type="entry name" value="Erv26"/>
    <property type="match status" value="1"/>
</dbReference>
<dbReference type="Proteomes" id="UP000478052">
    <property type="component" value="Unassembled WGS sequence"/>
</dbReference>
<dbReference type="GO" id="GO:0005789">
    <property type="term" value="C:endoplasmic reticulum membrane"/>
    <property type="evidence" value="ECO:0007669"/>
    <property type="project" value="TreeGrafter"/>
</dbReference>
<sequence>MPIINFFIGGSSRHKGAGVYYLAEFVEEHTSLTKKVIKWTIHVVIVCHIGLYLFDNIPLTLIALGVLSHLIYYFLLTDFPNFNLTSLSFISSIILLLGNHVLAFKYFRQRYTTLSEVFSYFTVCLWMVPFMFILSLSANDNTLPTTNVGKLETFSKFKYLFIAINIKLDYLALVEFFIHILYIFVDVYWFYCKFLYFIDDNVVSHYFTNRKRTYKIKNLFTYLGDITSKNNHLK</sequence>
<evidence type="ECO:0000256" key="6">
    <source>
        <dbReference type="ARBA" id="ARBA00023136"/>
    </source>
</evidence>
<feature type="transmembrane region" description="Helical" evidence="7">
    <location>
        <begin position="117"/>
        <end position="138"/>
    </location>
</feature>
<evidence type="ECO:0000256" key="4">
    <source>
        <dbReference type="ARBA" id="ARBA00022692"/>
    </source>
</evidence>
<dbReference type="GO" id="GO:0030134">
    <property type="term" value="C:COPII-coated ER to Golgi transport vesicle"/>
    <property type="evidence" value="ECO:0007669"/>
    <property type="project" value="TreeGrafter"/>
</dbReference>
<evidence type="ECO:0000256" key="3">
    <source>
        <dbReference type="ARBA" id="ARBA00017877"/>
    </source>
</evidence>
<comment type="caution">
    <text evidence="8">The sequence shown here is derived from an EMBL/GenBank/DDBJ whole genome shotgun (WGS) entry which is preliminary data.</text>
</comment>
<evidence type="ECO:0000256" key="2">
    <source>
        <dbReference type="ARBA" id="ARBA00008096"/>
    </source>
</evidence>
<comment type="similarity">
    <text evidence="2">Belongs to the SVP26 family.</text>
</comment>
<keyword evidence="6 7" id="KW-0472">Membrane</keyword>
<keyword evidence="5 7" id="KW-1133">Transmembrane helix</keyword>
<dbReference type="GO" id="GO:0000139">
    <property type="term" value="C:Golgi membrane"/>
    <property type="evidence" value="ECO:0007669"/>
    <property type="project" value="TreeGrafter"/>
</dbReference>
<dbReference type="GO" id="GO:0006888">
    <property type="term" value="P:endoplasmic reticulum to Golgi vesicle-mediated transport"/>
    <property type="evidence" value="ECO:0007669"/>
    <property type="project" value="InterPro"/>
</dbReference>
<evidence type="ECO:0000256" key="1">
    <source>
        <dbReference type="ARBA" id="ARBA00004141"/>
    </source>
</evidence>
<dbReference type="PANTHER" id="PTHR13144">
    <property type="entry name" value="TEX261 PROTEIN"/>
    <property type="match status" value="1"/>
</dbReference>
<feature type="transmembrane region" description="Helical" evidence="7">
    <location>
        <begin position="82"/>
        <end position="105"/>
    </location>
</feature>